<dbReference type="CDD" id="cd22992">
    <property type="entry name" value="MOC1"/>
    <property type="match status" value="1"/>
</dbReference>
<dbReference type="AlphaFoldDB" id="A0A0F9R3Z0"/>
<sequence>MPRTTRCYQFIGIDPGKHGGLVCLSRSRVIDVIPMPLTNMDIWNWFFNWSNPEWDTTTATIERVHSMPKQSAQSGFTFGRGYGAIEMALTARGIRTEHITPQVWMRALSISPRKKTERRSEWKNRLRAKAQQLFPRLDYWDGPKGKQLAVADALLIAEFCRRQNS</sequence>
<accession>A0A0F9R3Z0</accession>
<organism evidence="1">
    <name type="scientific">marine sediment metagenome</name>
    <dbReference type="NCBI Taxonomy" id="412755"/>
    <lineage>
        <taxon>unclassified sequences</taxon>
        <taxon>metagenomes</taxon>
        <taxon>ecological metagenomes</taxon>
    </lineage>
</organism>
<gene>
    <name evidence="1" type="ORF">LCGC14_0940140</name>
</gene>
<comment type="caution">
    <text evidence="1">The sequence shown here is derived from an EMBL/GenBank/DDBJ whole genome shotgun (WGS) entry which is preliminary data.</text>
</comment>
<dbReference type="EMBL" id="LAZR01003283">
    <property type="protein sequence ID" value="KKN19996.1"/>
    <property type="molecule type" value="Genomic_DNA"/>
</dbReference>
<protein>
    <submittedName>
        <fullName evidence="1">Uncharacterized protein</fullName>
    </submittedName>
</protein>
<evidence type="ECO:0000313" key="1">
    <source>
        <dbReference type="EMBL" id="KKN19996.1"/>
    </source>
</evidence>
<proteinExistence type="predicted"/>
<name>A0A0F9R3Z0_9ZZZZ</name>
<reference evidence="1" key="1">
    <citation type="journal article" date="2015" name="Nature">
        <title>Complex archaea that bridge the gap between prokaryotes and eukaryotes.</title>
        <authorList>
            <person name="Spang A."/>
            <person name="Saw J.H."/>
            <person name="Jorgensen S.L."/>
            <person name="Zaremba-Niedzwiedzka K."/>
            <person name="Martijn J."/>
            <person name="Lind A.E."/>
            <person name="van Eijk R."/>
            <person name="Schleper C."/>
            <person name="Guy L."/>
            <person name="Ettema T.J."/>
        </authorList>
    </citation>
    <scope>NUCLEOTIDE SEQUENCE</scope>
</reference>